<organism evidence="2 3">
    <name type="scientific">Scophthalmus maximus</name>
    <name type="common">Turbot</name>
    <name type="synonym">Psetta maxima</name>
    <dbReference type="NCBI Taxonomy" id="52904"/>
    <lineage>
        <taxon>Eukaryota</taxon>
        <taxon>Metazoa</taxon>
        <taxon>Chordata</taxon>
        <taxon>Craniata</taxon>
        <taxon>Vertebrata</taxon>
        <taxon>Euteleostomi</taxon>
        <taxon>Actinopterygii</taxon>
        <taxon>Neopterygii</taxon>
        <taxon>Teleostei</taxon>
        <taxon>Neoteleostei</taxon>
        <taxon>Acanthomorphata</taxon>
        <taxon>Carangaria</taxon>
        <taxon>Pleuronectiformes</taxon>
        <taxon>Pleuronectoidei</taxon>
        <taxon>Scophthalmidae</taxon>
        <taxon>Scophthalmus</taxon>
    </lineage>
</organism>
<feature type="compositionally biased region" description="Basic and acidic residues" evidence="1">
    <location>
        <begin position="32"/>
        <end position="44"/>
    </location>
</feature>
<comment type="caution">
    <text evidence="2">The sequence shown here is derived from an EMBL/GenBank/DDBJ whole genome shotgun (WGS) entry which is preliminary data.</text>
</comment>
<name>A0A6A4TKJ7_SCOMX</name>
<evidence type="ECO:0000313" key="2">
    <source>
        <dbReference type="EMBL" id="KAF0042552.1"/>
    </source>
</evidence>
<feature type="region of interest" description="Disordered" evidence="1">
    <location>
        <begin position="1"/>
        <end position="44"/>
    </location>
</feature>
<gene>
    <name evidence="2" type="ORF">F2P81_006084</name>
</gene>
<evidence type="ECO:0000256" key="1">
    <source>
        <dbReference type="SAM" id="MobiDB-lite"/>
    </source>
</evidence>
<reference evidence="2 3" key="1">
    <citation type="submission" date="2019-06" db="EMBL/GenBank/DDBJ databases">
        <title>Draft genomes of female and male turbot (Scophthalmus maximus).</title>
        <authorList>
            <person name="Xu H."/>
            <person name="Xu X.-W."/>
            <person name="Shao C."/>
            <person name="Chen S."/>
        </authorList>
    </citation>
    <scope>NUCLEOTIDE SEQUENCE [LARGE SCALE GENOMIC DNA]</scope>
    <source>
        <strain evidence="2">Ysfricsl-2016a</strain>
        <tissue evidence="2">Blood</tissue>
    </source>
</reference>
<feature type="compositionally biased region" description="Polar residues" evidence="1">
    <location>
        <begin position="1"/>
        <end position="10"/>
    </location>
</feature>
<dbReference type="AlphaFoldDB" id="A0A6A4TKJ7"/>
<proteinExistence type="predicted"/>
<sequence length="83" mass="8845">MLRNQRSPSDTDVDVHPVSSPGSPFHSVEGPRGSDKGKQREQTRCDNRVLLISILYSGALTVGTTVGQANVSVRHVSGGPPIH</sequence>
<protein>
    <submittedName>
        <fullName evidence="2">Uncharacterized protein</fullName>
    </submittedName>
</protein>
<dbReference type="EMBL" id="VEVO01000005">
    <property type="protein sequence ID" value="KAF0042552.1"/>
    <property type="molecule type" value="Genomic_DNA"/>
</dbReference>
<dbReference type="Proteomes" id="UP000438429">
    <property type="component" value="Unassembled WGS sequence"/>
</dbReference>
<accession>A0A6A4TKJ7</accession>
<evidence type="ECO:0000313" key="3">
    <source>
        <dbReference type="Proteomes" id="UP000438429"/>
    </source>
</evidence>